<name>A0A9N9KUM9_9HELO</name>
<evidence type="ECO:0000259" key="1">
    <source>
        <dbReference type="Pfam" id="PF06985"/>
    </source>
</evidence>
<reference evidence="2" key="1">
    <citation type="submission" date="2021-07" db="EMBL/GenBank/DDBJ databases">
        <authorList>
            <person name="Durling M."/>
        </authorList>
    </citation>
    <scope>NUCLEOTIDE SEQUENCE</scope>
</reference>
<dbReference type="EMBL" id="CAJVRL010000050">
    <property type="protein sequence ID" value="CAG8953401.1"/>
    <property type="molecule type" value="Genomic_DNA"/>
</dbReference>
<accession>A0A9N9KUM9</accession>
<protein>
    <recommendedName>
        <fullName evidence="1">Heterokaryon incompatibility domain-containing protein</fullName>
    </recommendedName>
</protein>
<sequence>MSFELIKELFQITAFCVYNAGTLSNPSIRSRWKTGLAFKYRSTPRRDSCYNRKIEMTLVNFQGRLKRPLFFVMPSRKVSNHVLHEIRVDFRDGNFFQHHPPRFVLVNVDDPRIKSACPISLMSRSTASEYSFEKIASWVDRCSTSHVSCGQLSQRTTEDKIWSPTRLLRIDSECAQSTTVLRLLECRENPVQRPYQYATLSYCWGTQSFTKLQRNNLSDFKQGIDLSLLPKTFTDATIAARKLGICYLWIDALCIIQDSPEDWAQEAVMMAKVYSYSTLTLAAAASKSSDGGLFYERDPLLCNGIKLSVNWHNDLLTASDRTVQGEYYCIRWDPWITSVCRSPLKQRAWVFQESLLSPRTVYFASDQLYWECGELYASEVYPTGGPWDLEFRERRFGTAKRIPVGLQPSDDGRFKHIYFAAFLEAIDGNCMQITQRLPYLWANIVSQYSSGELTFEDDKLIAISGVAKRLATILKDDKYIAGFWESNLALSLLWTSPHSYHKRISRYQAPSWSWASVSGRVEMDLMFRSHEPPNITIEILNVNVGLTNMRESTGSLTSGVLRVKGGLCKTYHSVIWKKDIRGPFSPFFYDRGQLGKTTNYSWLPYQKDACLLFKTRGLATWFPSKFKFDEEPKKYREIYCLEVATGRVTKSWGDTGFVAGLMLAPTAVKGQYSRIGYFELVPDGMRRSWRASVGMSLRRIAGSRKALESELFKSEDIDPKYYEVRDGDQYTISIV</sequence>
<dbReference type="Proteomes" id="UP000696280">
    <property type="component" value="Unassembled WGS sequence"/>
</dbReference>
<evidence type="ECO:0000313" key="2">
    <source>
        <dbReference type="EMBL" id="CAG8953401.1"/>
    </source>
</evidence>
<dbReference type="PANTHER" id="PTHR33112:SF10">
    <property type="entry name" value="TOL"/>
    <property type="match status" value="1"/>
</dbReference>
<comment type="caution">
    <text evidence="2">The sequence shown here is derived from an EMBL/GenBank/DDBJ whole genome shotgun (WGS) entry which is preliminary data.</text>
</comment>
<keyword evidence="3" id="KW-1185">Reference proteome</keyword>
<dbReference type="AlphaFoldDB" id="A0A9N9KUM9"/>
<feature type="domain" description="Heterokaryon incompatibility" evidence="1">
    <location>
        <begin position="197"/>
        <end position="353"/>
    </location>
</feature>
<gene>
    <name evidence="2" type="ORF">HYFRA_00010149</name>
</gene>
<dbReference type="OrthoDB" id="5125733at2759"/>
<evidence type="ECO:0000313" key="3">
    <source>
        <dbReference type="Proteomes" id="UP000696280"/>
    </source>
</evidence>
<organism evidence="2 3">
    <name type="scientific">Hymenoscyphus fraxineus</name>
    <dbReference type="NCBI Taxonomy" id="746836"/>
    <lineage>
        <taxon>Eukaryota</taxon>
        <taxon>Fungi</taxon>
        <taxon>Dikarya</taxon>
        <taxon>Ascomycota</taxon>
        <taxon>Pezizomycotina</taxon>
        <taxon>Leotiomycetes</taxon>
        <taxon>Helotiales</taxon>
        <taxon>Helotiaceae</taxon>
        <taxon>Hymenoscyphus</taxon>
    </lineage>
</organism>
<proteinExistence type="predicted"/>
<dbReference type="InterPro" id="IPR010730">
    <property type="entry name" value="HET"/>
</dbReference>
<dbReference type="PANTHER" id="PTHR33112">
    <property type="entry name" value="DOMAIN PROTEIN, PUTATIVE-RELATED"/>
    <property type="match status" value="1"/>
</dbReference>
<dbReference type="Pfam" id="PF06985">
    <property type="entry name" value="HET"/>
    <property type="match status" value="1"/>
</dbReference>